<dbReference type="SUPFAM" id="SSF50156">
    <property type="entry name" value="PDZ domain-like"/>
    <property type="match status" value="2"/>
</dbReference>
<dbReference type="EMBL" id="KZ992838">
    <property type="protein sequence ID" value="RKP06675.1"/>
    <property type="molecule type" value="Genomic_DNA"/>
</dbReference>
<dbReference type="InterPro" id="IPR007583">
    <property type="entry name" value="GRASP55_65"/>
</dbReference>
<keyword evidence="2" id="KW-0677">Repeat</keyword>
<keyword evidence="5" id="KW-0479">Metal-binding</keyword>
<evidence type="ECO:0000256" key="4">
    <source>
        <dbReference type="ARBA" id="ARBA00023136"/>
    </source>
</evidence>
<comment type="subcellular location">
    <subcellularLocation>
        <location evidence="1">Golgi apparatus membrane</location>
    </subcellularLocation>
</comment>
<dbReference type="Gene3D" id="2.30.42.10">
    <property type="match status" value="2"/>
</dbReference>
<feature type="domain" description="PDZ GRASP-type" evidence="6">
    <location>
        <begin position="29"/>
        <end position="122"/>
    </location>
</feature>
<dbReference type="InterPro" id="IPR024958">
    <property type="entry name" value="GRASP_PDZ"/>
</dbReference>
<dbReference type="GO" id="GO:0000139">
    <property type="term" value="C:Golgi membrane"/>
    <property type="evidence" value="ECO:0007669"/>
    <property type="project" value="UniProtKB-SubCell"/>
</dbReference>
<evidence type="ECO:0000259" key="6">
    <source>
        <dbReference type="PROSITE" id="PS51865"/>
    </source>
</evidence>
<accession>A0A4P9XLI0</accession>
<dbReference type="PROSITE" id="PS51865">
    <property type="entry name" value="PDZ_GRASP"/>
    <property type="match status" value="2"/>
</dbReference>
<feature type="domain" description="PDZ GRASP-type" evidence="6">
    <location>
        <begin position="128"/>
        <end position="215"/>
    </location>
</feature>
<dbReference type="OrthoDB" id="3318at2759"/>
<dbReference type="PANTHER" id="PTHR12893:SF0">
    <property type="entry name" value="GRASP65"/>
    <property type="match status" value="1"/>
</dbReference>
<protein>
    <submittedName>
        <fullName evidence="7">GRASP55/65 PDZ-like domain-containing protein</fullName>
    </submittedName>
</protein>
<evidence type="ECO:0000313" key="7">
    <source>
        <dbReference type="EMBL" id="RKP06675.1"/>
    </source>
</evidence>
<dbReference type="STRING" id="78915.A0A4P9XLI0"/>
<feature type="binding site" evidence="5">
    <location>
        <position position="120"/>
    </location>
    <ligand>
        <name>Zn(2+)</name>
        <dbReference type="ChEBI" id="CHEBI:29105"/>
    </ligand>
</feature>
<evidence type="ECO:0000256" key="5">
    <source>
        <dbReference type="PIRSR" id="PIRSR607583-1"/>
    </source>
</evidence>
<organism evidence="7 8">
    <name type="scientific">Thamnocephalis sphaerospora</name>
    <dbReference type="NCBI Taxonomy" id="78915"/>
    <lineage>
        <taxon>Eukaryota</taxon>
        <taxon>Fungi</taxon>
        <taxon>Fungi incertae sedis</taxon>
        <taxon>Zoopagomycota</taxon>
        <taxon>Zoopagomycotina</taxon>
        <taxon>Zoopagomycetes</taxon>
        <taxon>Zoopagales</taxon>
        <taxon>Sigmoideomycetaceae</taxon>
        <taxon>Thamnocephalis</taxon>
    </lineage>
</organism>
<dbReference type="Proteomes" id="UP000271241">
    <property type="component" value="Unassembled WGS sequence"/>
</dbReference>
<dbReference type="PANTHER" id="PTHR12893">
    <property type="entry name" value="GOLGI REASSEMBLY STACKING PROTEIN GRASP"/>
    <property type="match status" value="1"/>
</dbReference>
<dbReference type="InterPro" id="IPR036034">
    <property type="entry name" value="PDZ_sf"/>
</dbReference>
<sequence>MYSIAKTAAVGAKRHAGAVGPGALAHQCLCAPLFQVNDHSPAYDAGIQPFFDFILSINSVRLDKPGTELTDQLLANVGRQVTLLVYSSKDQNIREVKLTPSDKWSDSAQDGLIGCAIRFCTYASASENVWHVLDVTPNSPAANAGLQPHTDYVIGTPHRHLESQADFSRLIEEQQGVPVQLLVYNRHWDTCREVTIVPDKNWGGQGSLGCDVGYG</sequence>
<evidence type="ECO:0000256" key="3">
    <source>
        <dbReference type="ARBA" id="ARBA00023034"/>
    </source>
</evidence>
<evidence type="ECO:0000256" key="2">
    <source>
        <dbReference type="ARBA" id="ARBA00022737"/>
    </source>
</evidence>
<keyword evidence="5" id="KW-0862">Zinc</keyword>
<evidence type="ECO:0000313" key="8">
    <source>
        <dbReference type="Proteomes" id="UP000271241"/>
    </source>
</evidence>
<name>A0A4P9XLI0_9FUNG</name>
<proteinExistence type="predicted"/>
<reference evidence="8" key="1">
    <citation type="journal article" date="2018" name="Nat. Microbiol.">
        <title>Leveraging single-cell genomics to expand the fungal tree of life.</title>
        <authorList>
            <person name="Ahrendt S.R."/>
            <person name="Quandt C.A."/>
            <person name="Ciobanu D."/>
            <person name="Clum A."/>
            <person name="Salamov A."/>
            <person name="Andreopoulos B."/>
            <person name="Cheng J.F."/>
            <person name="Woyke T."/>
            <person name="Pelin A."/>
            <person name="Henrissat B."/>
            <person name="Reynolds N.K."/>
            <person name="Benny G.L."/>
            <person name="Smith M.E."/>
            <person name="James T.Y."/>
            <person name="Grigoriev I.V."/>
        </authorList>
    </citation>
    <scope>NUCLEOTIDE SEQUENCE [LARGE SCALE GENOMIC DNA]</scope>
    <source>
        <strain evidence="8">RSA 1356</strain>
    </source>
</reference>
<dbReference type="AlphaFoldDB" id="A0A4P9XLI0"/>
<gene>
    <name evidence="7" type="ORF">THASP1DRAFT_18158</name>
</gene>
<evidence type="ECO:0000256" key="1">
    <source>
        <dbReference type="ARBA" id="ARBA00004394"/>
    </source>
</evidence>
<dbReference type="GO" id="GO:0007030">
    <property type="term" value="P:Golgi organization"/>
    <property type="evidence" value="ECO:0007669"/>
    <property type="project" value="TreeGrafter"/>
</dbReference>
<keyword evidence="4" id="KW-0472">Membrane</keyword>
<dbReference type="Pfam" id="PF04495">
    <property type="entry name" value="GRASP55_65"/>
    <property type="match status" value="1"/>
</dbReference>
<keyword evidence="3" id="KW-0333">Golgi apparatus</keyword>
<dbReference type="GO" id="GO:0046872">
    <property type="term" value="F:metal ion binding"/>
    <property type="evidence" value="ECO:0007669"/>
    <property type="project" value="UniProtKB-KW"/>
</dbReference>
<keyword evidence="8" id="KW-1185">Reference proteome</keyword>